<accession>A0A438B3N6</accession>
<dbReference type="AlphaFoldDB" id="A0A438B3N6"/>
<comment type="caution">
    <text evidence="4">The sequence shown here is derived from an EMBL/GenBank/DDBJ whole genome shotgun (WGS) entry which is preliminary data.</text>
</comment>
<evidence type="ECO:0000313" key="5">
    <source>
        <dbReference type="Proteomes" id="UP000283479"/>
    </source>
</evidence>
<name>A0A438B3N6_9NOCA</name>
<sequence>MHPAKGHQEGLRPAGPPGTVLPAELRRRLHDRCCCTVVSTVCRYQSRQSCSQVTGASLSPYCDFHVVRLDFSSTRRLVPTRTRTASRFPPASTPLPLGFTNPTINSYHHMVPGFEAPNKLAYSQRNRSAAVRIPTTDNNSNGCRTLQQVRTRIQRNEPVTPARVTGSVHVERRSDQ</sequence>
<dbReference type="InterPro" id="IPR008146">
    <property type="entry name" value="Gln_synth_cat_dom"/>
</dbReference>
<evidence type="ECO:0000256" key="1">
    <source>
        <dbReference type="RuleBase" id="RU000384"/>
    </source>
</evidence>
<keyword evidence="5" id="KW-1185">Reference proteome</keyword>
<feature type="compositionally biased region" description="Basic and acidic residues" evidence="2">
    <location>
        <begin position="1"/>
        <end position="10"/>
    </location>
</feature>
<feature type="domain" description="GS catalytic" evidence="3">
    <location>
        <begin position="99"/>
        <end position="139"/>
    </location>
</feature>
<dbReference type="EMBL" id="RKLO01000001">
    <property type="protein sequence ID" value="RVW05591.1"/>
    <property type="molecule type" value="Genomic_DNA"/>
</dbReference>
<evidence type="ECO:0000313" key="4">
    <source>
        <dbReference type="EMBL" id="RVW05591.1"/>
    </source>
</evidence>
<dbReference type="InterPro" id="IPR014746">
    <property type="entry name" value="Gln_synth/guanido_kin_cat_dom"/>
</dbReference>
<comment type="similarity">
    <text evidence="1">Belongs to the glutamine synthetase family.</text>
</comment>
<dbReference type="SUPFAM" id="SSF55931">
    <property type="entry name" value="Glutamine synthetase/guanido kinase"/>
    <property type="match status" value="1"/>
</dbReference>
<organism evidence="4 5">
    <name type="scientific">Rhodococcus xishaensis</name>
    <dbReference type="NCBI Taxonomy" id="2487364"/>
    <lineage>
        <taxon>Bacteria</taxon>
        <taxon>Bacillati</taxon>
        <taxon>Actinomycetota</taxon>
        <taxon>Actinomycetes</taxon>
        <taxon>Mycobacteriales</taxon>
        <taxon>Nocardiaceae</taxon>
        <taxon>Rhodococcus</taxon>
    </lineage>
</organism>
<gene>
    <name evidence="4" type="ORF">EGT50_03245</name>
</gene>
<evidence type="ECO:0000259" key="3">
    <source>
        <dbReference type="Pfam" id="PF00120"/>
    </source>
</evidence>
<dbReference type="Proteomes" id="UP000283479">
    <property type="component" value="Unassembled WGS sequence"/>
</dbReference>
<reference evidence="4 5" key="1">
    <citation type="submission" date="2018-11" db="EMBL/GenBank/DDBJ databases">
        <title>Rhodococcus spongicola sp. nov. and Rhodococcus xishaensis sp. nov. from marine sponges.</title>
        <authorList>
            <person name="Li L."/>
            <person name="Lin H.W."/>
        </authorList>
    </citation>
    <scope>NUCLEOTIDE SEQUENCE [LARGE SCALE GENOMIC DNA]</scope>
    <source>
        <strain evidence="4 5">LHW51113</strain>
    </source>
</reference>
<dbReference type="Pfam" id="PF00120">
    <property type="entry name" value="Gln-synt_C"/>
    <property type="match status" value="1"/>
</dbReference>
<dbReference type="OrthoDB" id="9807095at2"/>
<dbReference type="Gene3D" id="3.30.590.10">
    <property type="entry name" value="Glutamine synthetase/guanido kinase, catalytic domain"/>
    <property type="match status" value="1"/>
</dbReference>
<dbReference type="GO" id="GO:0004356">
    <property type="term" value="F:glutamine synthetase activity"/>
    <property type="evidence" value="ECO:0007669"/>
    <property type="project" value="InterPro"/>
</dbReference>
<feature type="region of interest" description="Disordered" evidence="2">
    <location>
        <begin position="1"/>
        <end position="20"/>
    </location>
</feature>
<evidence type="ECO:0000256" key="2">
    <source>
        <dbReference type="SAM" id="MobiDB-lite"/>
    </source>
</evidence>
<proteinExistence type="inferred from homology"/>
<protein>
    <recommendedName>
        <fullName evidence="3">GS catalytic domain-containing protein</fullName>
    </recommendedName>
</protein>